<keyword evidence="7" id="KW-1185">Reference proteome</keyword>
<dbReference type="GeneID" id="25560572"/>
<dbReference type="Gene3D" id="1.20.870.10">
    <property type="entry name" value="Son of sevenless (SoS) protein Chain: S domain 1"/>
    <property type="match status" value="1"/>
</dbReference>
<dbReference type="GO" id="GO:0007265">
    <property type="term" value="P:Ras protein signal transduction"/>
    <property type="evidence" value="ECO:0007669"/>
    <property type="project" value="TreeGrafter"/>
</dbReference>
<organism evidence="6 7">
    <name type="scientific">Thecamonas trahens ATCC 50062</name>
    <dbReference type="NCBI Taxonomy" id="461836"/>
    <lineage>
        <taxon>Eukaryota</taxon>
        <taxon>Apusozoa</taxon>
        <taxon>Apusomonadida</taxon>
        <taxon>Apusomonadidae</taxon>
        <taxon>Thecamonas</taxon>
    </lineage>
</organism>
<proteinExistence type="predicted"/>
<dbReference type="AlphaFoldDB" id="A0A0L0DEB0"/>
<feature type="compositionally biased region" description="Polar residues" evidence="3">
    <location>
        <begin position="553"/>
        <end position="565"/>
    </location>
</feature>
<dbReference type="OrthoDB" id="546434at2759"/>
<dbReference type="InterPro" id="IPR036964">
    <property type="entry name" value="RASGEF_cat_dom_sf"/>
</dbReference>
<dbReference type="RefSeq" id="XP_013762511.1">
    <property type="nucleotide sequence ID" value="XM_013907057.1"/>
</dbReference>
<evidence type="ECO:0008006" key="8">
    <source>
        <dbReference type="Google" id="ProtNLM"/>
    </source>
</evidence>
<sequence length="1131" mass="123870">MSEKEALAAENAALQAQVAKLQQEQAALSAKVEKTLIKVIAERRALTKQADALAKQNEKLTLLAKHAEARKATEPPPSQADADADADADAEAQTDGDGQGGEQSDEPVSAAGAMLASRERTSASKRGTRSSAGSRARKARVAELEELRLEKAELVELVKAAQAAKQQSFEAARNVVSATIEEVKDTSVLERTLFRFARSPSEMQKLRRSLFALIAVTQDAKCELATLRNKAEATQHVLETHAILATVVDRMRDQMTSSSALLAALRTTAEERNADAAEAKMLLADMREVEHALKSQLAAECAAAARGAPFVAQRRELEFRRSVAAAEVAVLEARIKDASGPPAPTASQLAEAQALSAVLQERELALSDMRKRHAALTAETHAYAREEADLRRALETLIATKTTSLMSLRRLGELVGSAVVSKSQLKIRLIDEQKDYTETRLLLREDAVTLRGLQRINSLNADLAWSLQETEDENRKMLDRWSTLERIAAFSMPSVDAEVYLRLVAIFGEDGLSPPPDLSVSPVLPPLISRPDPVPADALRGSPGCSAADSKPESQPDSSSPQAGSPSGRASDPSLIHGNEPASGISAVNRASFERSFVQRARSSSEYGRNQPPQAHTAVDIDSILAADTSQPSQPVETMTALDRETLLKKVRARSAMPQSPGSRTSLVASSELLFMDAKSASPATRNDSASVAVASTAPADLDASEVDSDIRVRAGTLRKLVELLTYERSPMPSYVRAFLLTYRAFTSPLELLDLLVERYCITPPPELTGSALLDFTKSQQVPIRLRVFNILRKWIKDFYYDFEAEPELAKRLLEFVRNVMPATAMERPAKILERLLTRASGVPAAAGGSARDSVRASELIVEWATVDRASGVLPSVSLDLTLADVDIKSLALALSIYEQKLFIAIRPQEFLGLSWSKKGKETKAPNVLAMIRWFNSFSRFIVHEILRVEGRMADRVKILKRAIRFGHELVALNNLNGAMEVTAALQSSPIFRLKKHWAALDRKTRDQWDALNELLSRNASYKNMRSHLGLANPPCIPYLGMYLTDLTFIEDGNPDHVDHDGEQLINFSKCWLVAGTITQVRQYQQTKYVPEGDEAVDGFSFLRSVLAAGMSGFDDEEEAHKRSRIVEPRT</sequence>
<dbReference type="InterPro" id="IPR008937">
    <property type="entry name" value="Ras-like_GEF"/>
</dbReference>
<feature type="domain" description="N-terminal Ras-GEF" evidence="5">
    <location>
        <begin position="709"/>
        <end position="841"/>
    </location>
</feature>
<evidence type="ECO:0000313" key="7">
    <source>
        <dbReference type="Proteomes" id="UP000054408"/>
    </source>
</evidence>
<evidence type="ECO:0000256" key="3">
    <source>
        <dbReference type="SAM" id="MobiDB-lite"/>
    </source>
</evidence>
<dbReference type="InterPro" id="IPR001895">
    <property type="entry name" value="RASGEF_cat_dom"/>
</dbReference>
<dbReference type="InterPro" id="IPR019804">
    <property type="entry name" value="Ras_G-nucl-exch_fac_CS"/>
</dbReference>
<reference evidence="6 7" key="1">
    <citation type="submission" date="2010-05" db="EMBL/GenBank/DDBJ databases">
        <title>The Genome Sequence of Thecamonas trahens ATCC 50062.</title>
        <authorList>
            <consortium name="The Broad Institute Genome Sequencing Platform"/>
            <person name="Russ C."/>
            <person name="Cuomo C."/>
            <person name="Shea T."/>
            <person name="Young S.K."/>
            <person name="Zeng Q."/>
            <person name="Koehrsen M."/>
            <person name="Haas B."/>
            <person name="Borodovsky M."/>
            <person name="Guigo R."/>
            <person name="Alvarado L."/>
            <person name="Berlin A."/>
            <person name="Bochicchio J."/>
            <person name="Borenstein D."/>
            <person name="Chapman S."/>
            <person name="Chen Z."/>
            <person name="Freedman E."/>
            <person name="Gellesch M."/>
            <person name="Goldberg J."/>
            <person name="Griggs A."/>
            <person name="Gujja S."/>
            <person name="Heilman E."/>
            <person name="Heiman D."/>
            <person name="Hepburn T."/>
            <person name="Howarth C."/>
            <person name="Jen D."/>
            <person name="Larson L."/>
            <person name="Mehta T."/>
            <person name="Park D."/>
            <person name="Pearson M."/>
            <person name="Roberts A."/>
            <person name="Saif S."/>
            <person name="Shenoy N."/>
            <person name="Sisk P."/>
            <person name="Stolte C."/>
            <person name="Sykes S."/>
            <person name="Thomson T."/>
            <person name="Walk T."/>
            <person name="White J."/>
            <person name="Yandava C."/>
            <person name="Burger G."/>
            <person name="Gray M.W."/>
            <person name="Holland P.W.H."/>
            <person name="King N."/>
            <person name="Lang F.B.F."/>
            <person name="Roger A.J."/>
            <person name="Ruiz-Trillo I."/>
            <person name="Lander E."/>
            <person name="Nusbaum C."/>
        </authorList>
    </citation>
    <scope>NUCLEOTIDE SEQUENCE [LARGE SCALE GENOMIC DNA]</scope>
    <source>
        <strain evidence="6 7">ATCC 50062</strain>
    </source>
</reference>
<evidence type="ECO:0000313" key="6">
    <source>
        <dbReference type="EMBL" id="KNC50624.1"/>
    </source>
</evidence>
<dbReference type="InterPro" id="IPR023578">
    <property type="entry name" value="Ras_GEF_dom_sf"/>
</dbReference>
<evidence type="ECO:0000259" key="5">
    <source>
        <dbReference type="PROSITE" id="PS50212"/>
    </source>
</evidence>
<dbReference type="eggNOG" id="KOG3417">
    <property type="taxonomic scope" value="Eukaryota"/>
</dbReference>
<feature type="compositionally biased region" description="Acidic residues" evidence="3">
    <location>
        <begin position="82"/>
        <end position="94"/>
    </location>
</feature>
<dbReference type="SMART" id="SM00229">
    <property type="entry name" value="RasGEFN"/>
    <property type="match status" value="1"/>
</dbReference>
<dbReference type="PANTHER" id="PTHR23113">
    <property type="entry name" value="GUANINE NUCLEOTIDE EXCHANGE FACTOR"/>
    <property type="match status" value="1"/>
</dbReference>
<feature type="domain" description="Ras-GEF" evidence="4">
    <location>
        <begin position="887"/>
        <end position="1130"/>
    </location>
</feature>
<feature type="region of interest" description="Disordered" evidence="3">
    <location>
        <begin position="65"/>
        <end position="137"/>
    </location>
</feature>
<dbReference type="PROSITE" id="PS50212">
    <property type="entry name" value="RASGEF_NTER"/>
    <property type="match status" value="1"/>
</dbReference>
<dbReference type="Proteomes" id="UP000054408">
    <property type="component" value="Unassembled WGS sequence"/>
</dbReference>
<protein>
    <recommendedName>
        <fullName evidence="8">Ras guanine nucleotide exchange factor A</fullName>
    </recommendedName>
</protein>
<dbReference type="GO" id="GO:0005886">
    <property type="term" value="C:plasma membrane"/>
    <property type="evidence" value="ECO:0007669"/>
    <property type="project" value="TreeGrafter"/>
</dbReference>
<dbReference type="PROSITE" id="PS00720">
    <property type="entry name" value="RASGEF"/>
    <property type="match status" value="1"/>
</dbReference>
<dbReference type="SUPFAM" id="SSF48366">
    <property type="entry name" value="Ras GEF"/>
    <property type="match status" value="1"/>
</dbReference>
<dbReference type="EMBL" id="GL349435">
    <property type="protein sequence ID" value="KNC50624.1"/>
    <property type="molecule type" value="Genomic_DNA"/>
</dbReference>
<dbReference type="PANTHER" id="PTHR23113:SF368">
    <property type="entry name" value="CELL DIVISION CONTROL PROTEIN 25"/>
    <property type="match status" value="1"/>
</dbReference>
<dbReference type="Pfam" id="PF00618">
    <property type="entry name" value="RasGEF_N"/>
    <property type="match status" value="1"/>
</dbReference>
<dbReference type="STRING" id="461836.A0A0L0DEB0"/>
<dbReference type="Gene3D" id="1.10.840.10">
    <property type="entry name" value="Ras guanine-nucleotide exchange factors catalytic domain"/>
    <property type="match status" value="1"/>
</dbReference>
<gene>
    <name evidence="6" type="ORF">AMSG_00785</name>
</gene>
<evidence type="ECO:0000259" key="4">
    <source>
        <dbReference type="PROSITE" id="PS50009"/>
    </source>
</evidence>
<dbReference type="GO" id="GO:0005085">
    <property type="term" value="F:guanyl-nucleotide exchange factor activity"/>
    <property type="evidence" value="ECO:0007669"/>
    <property type="project" value="UniProtKB-KW"/>
</dbReference>
<dbReference type="SMART" id="SM00147">
    <property type="entry name" value="RasGEF"/>
    <property type="match status" value="1"/>
</dbReference>
<dbReference type="PROSITE" id="PS50009">
    <property type="entry name" value="RASGEF_CAT"/>
    <property type="match status" value="1"/>
</dbReference>
<dbReference type="InterPro" id="IPR000651">
    <property type="entry name" value="Ras-like_Gua-exchang_fac_N"/>
</dbReference>
<dbReference type="CDD" id="cd06224">
    <property type="entry name" value="REM"/>
    <property type="match status" value="1"/>
</dbReference>
<evidence type="ECO:0000256" key="2">
    <source>
        <dbReference type="PROSITE-ProRule" id="PRU00168"/>
    </source>
</evidence>
<dbReference type="CDD" id="cd00155">
    <property type="entry name" value="RasGEF"/>
    <property type="match status" value="1"/>
</dbReference>
<name>A0A0L0DEB0_THETB</name>
<dbReference type="Pfam" id="PF00617">
    <property type="entry name" value="RasGEF"/>
    <property type="match status" value="1"/>
</dbReference>
<keyword evidence="1 2" id="KW-0344">Guanine-nucleotide releasing factor</keyword>
<accession>A0A0L0DEB0</accession>
<evidence type="ECO:0000256" key="1">
    <source>
        <dbReference type="ARBA" id="ARBA00022658"/>
    </source>
</evidence>
<feature type="region of interest" description="Disordered" evidence="3">
    <location>
        <begin position="529"/>
        <end position="588"/>
    </location>
</feature>